<evidence type="ECO:0000256" key="2">
    <source>
        <dbReference type="ARBA" id="ARBA00022692"/>
    </source>
</evidence>
<evidence type="ECO:0000313" key="8">
    <source>
        <dbReference type="EMBL" id="KAK7826742.1"/>
    </source>
</evidence>
<keyword evidence="9" id="KW-1185">Reference proteome</keyword>
<evidence type="ECO:0000256" key="1">
    <source>
        <dbReference type="ARBA" id="ARBA00004479"/>
    </source>
</evidence>
<dbReference type="SUPFAM" id="SSF52058">
    <property type="entry name" value="L domain-like"/>
    <property type="match status" value="2"/>
</dbReference>
<dbReference type="Gene3D" id="3.80.10.10">
    <property type="entry name" value="Ribonuclease Inhibitor"/>
    <property type="match status" value="2"/>
</dbReference>
<evidence type="ECO:0000256" key="5">
    <source>
        <dbReference type="ARBA" id="ARBA00023136"/>
    </source>
</evidence>
<evidence type="ECO:0000256" key="4">
    <source>
        <dbReference type="ARBA" id="ARBA00022989"/>
    </source>
</evidence>
<keyword evidence="6" id="KW-0675">Receptor</keyword>
<accession>A0AAW0JII8</accession>
<keyword evidence="4" id="KW-1133">Transmembrane helix</keyword>
<dbReference type="InterPro" id="IPR046956">
    <property type="entry name" value="RLP23-like"/>
</dbReference>
<protein>
    <submittedName>
        <fullName evidence="8">Receptor-like protein eix2</fullName>
    </submittedName>
</protein>
<evidence type="ECO:0000313" key="9">
    <source>
        <dbReference type="Proteomes" id="UP000237347"/>
    </source>
</evidence>
<gene>
    <name evidence="8" type="primary">EIX2_3</name>
    <name evidence="8" type="ORF">CFP56_031796</name>
</gene>
<evidence type="ECO:0000256" key="6">
    <source>
        <dbReference type="ARBA" id="ARBA00023170"/>
    </source>
</evidence>
<dbReference type="InterPro" id="IPR001611">
    <property type="entry name" value="Leu-rich_rpt"/>
</dbReference>
<evidence type="ECO:0000256" key="7">
    <source>
        <dbReference type="ARBA" id="ARBA00023180"/>
    </source>
</evidence>
<dbReference type="EMBL" id="PKMF04000538">
    <property type="protein sequence ID" value="KAK7826742.1"/>
    <property type="molecule type" value="Genomic_DNA"/>
</dbReference>
<evidence type="ECO:0000256" key="3">
    <source>
        <dbReference type="ARBA" id="ARBA00022729"/>
    </source>
</evidence>
<keyword evidence="5" id="KW-0472">Membrane</keyword>
<dbReference type="PANTHER" id="PTHR48063:SF98">
    <property type="entry name" value="LRR RECEPTOR-LIKE SERINE_THREONINE-PROTEIN KINASE FLS2"/>
    <property type="match status" value="1"/>
</dbReference>
<keyword evidence="3" id="KW-0732">Signal</keyword>
<sequence length="258" mass="28763">MGNIPANIGLMKELESMDLSQNHLLGEIPLSTSNLTYLDYLDLSYNNFSGRIPSSTQLQSFDAVRYIGNPQFCGDPLPNGYTPSIGESHNRTSVGKTKEDFENSSFYMVKPLLLINRSKSKKISMPMDVIFLPDTKRIGEEHGMPPQPTATPHWSGLGLLARITYLLTVLQITFIGCLVSQYLDLSSADLHREVGWLQIMSKFPTLSELCLQYCHLNSLNTSLASIPNWFSNLNTSLLWLYLAGSSLRGGMPPSILHF</sequence>
<comment type="subcellular location">
    <subcellularLocation>
        <location evidence="1">Membrane</location>
        <topology evidence="1">Single-pass type I membrane protein</topology>
    </subcellularLocation>
</comment>
<dbReference type="GO" id="GO:0016020">
    <property type="term" value="C:membrane"/>
    <property type="evidence" value="ECO:0007669"/>
    <property type="project" value="UniProtKB-SubCell"/>
</dbReference>
<dbReference type="Proteomes" id="UP000237347">
    <property type="component" value="Unassembled WGS sequence"/>
</dbReference>
<dbReference type="Pfam" id="PF00560">
    <property type="entry name" value="LRR_1"/>
    <property type="match status" value="2"/>
</dbReference>
<dbReference type="AlphaFoldDB" id="A0AAW0JII8"/>
<dbReference type="PANTHER" id="PTHR48063">
    <property type="entry name" value="LRR RECEPTOR-LIKE KINASE"/>
    <property type="match status" value="1"/>
</dbReference>
<reference evidence="8 9" key="1">
    <citation type="journal article" date="2018" name="Sci. Data">
        <title>The draft genome sequence of cork oak.</title>
        <authorList>
            <person name="Ramos A.M."/>
            <person name="Usie A."/>
            <person name="Barbosa P."/>
            <person name="Barros P.M."/>
            <person name="Capote T."/>
            <person name="Chaves I."/>
            <person name="Simoes F."/>
            <person name="Abreu I."/>
            <person name="Carrasquinho I."/>
            <person name="Faro C."/>
            <person name="Guimaraes J.B."/>
            <person name="Mendonca D."/>
            <person name="Nobrega F."/>
            <person name="Rodrigues L."/>
            <person name="Saibo N.J.M."/>
            <person name="Varela M.C."/>
            <person name="Egas C."/>
            <person name="Matos J."/>
            <person name="Miguel C.M."/>
            <person name="Oliveira M.M."/>
            <person name="Ricardo C.P."/>
            <person name="Goncalves S."/>
        </authorList>
    </citation>
    <scope>NUCLEOTIDE SEQUENCE [LARGE SCALE GENOMIC DNA]</scope>
    <source>
        <strain evidence="9">cv. HL8</strain>
    </source>
</reference>
<comment type="caution">
    <text evidence="8">The sequence shown here is derived from an EMBL/GenBank/DDBJ whole genome shotgun (WGS) entry which is preliminary data.</text>
</comment>
<name>A0AAW0JII8_QUESU</name>
<keyword evidence="2" id="KW-0812">Transmembrane</keyword>
<keyword evidence="7" id="KW-0325">Glycoprotein</keyword>
<organism evidence="8 9">
    <name type="scientific">Quercus suber</name>
    <name type="common">Cork oak</name>
    <dbReference type="NCBI Taxonomy" id="58331"/>
    <lineage>
        <taxon>Eukaryota</taxon>
        <taxon>Viridiplantae</taxon>
        <taxon>Streptophyta</taxon>
        <taxon>Embryophyta</taxon>
        <taxon>Tracheophyta</taxon>
        <taxon>Spermatophyta</taxon>
        <taxon>Magnoliopsida</taxon>
        <taxon>eudicotyledons</taxon>
        <taxon>Gunneridae</taxon>
        <taxon>Pentapetalae</taxon>
        <taxon>rosids</taxon>
        <taxon>fabids</taxon>
        <taxon>Fagales</taxon>
        <taxon>Fagaceae</taxon>
        <taxon>Quercus</taxon>
    </lineage>
</organism>
<proteinExistence type="predicted"/>
<dbReference type="InterPro" id="IPR032675">
    <property type="entry name" value="LRR_dom_sf"/>
</dbReference>